<evidence type="ECO:0000256" key="3">
    <source>
        <dbReference type="PROSITE-ProRule" id="PRU00339"/>
    </source>
</evidence>
<evidence type="ECO:0000313" key="14">
    <source>
        <dbReference type="Proteomes" id="UP000663887"/>
    </source>
</evidence>
<evidence type="ECO:0000313" key="12">
    <source>
        <dbReference type="EMBL" id="CAF3970965.1"/>
    </source>
</evidence>
<keyword evidence="2 3" id="KW-0802">TPR repeat</keyword>
<evidence type="ECO:0000313" key="8">
    <source>
        <dbReference type="EMBL" id="CAF2156035.1"/>
    </source>
</evidence>
<dbReference type="EMBL" id="CAJOBJ010002713">
    <property type="protein sequence ID" value="CAF3937010.1"/>
    <property type="molecule type" value="Genomic_DNA"/>
</dbReference>
<feature type="domain" description="ADP ribosyltransferase" evidence="4">
    <location>
        <begin position="205"/>
        <end position="369"/>
    </location>
</feature>
<evidence type="ECO:0000313" key="5">
    <source>
        <dbReference type="EMBL" id="CAF1534507.1"/>
    </source>
</evidence>
<proteinExistence type="predicted"/>
<dbReference type="PROSITE" id="PS50005">
    <property type="entry name" value="TPR"/>
    <property type="match status" value="1"/>
</dbReference>
<dbReference type="SUPFAM" id="SSF56399">
    <property type="entry name" value="ADP-ribosylation"/>
    <property type="match status" value="1"/>
</dbReference>
<evidence type="ECO:0000259" key="4">
    <source>
        <dbReference type="Pfam" id="PF03496"/>
    </source>
</evidence>
<dbReference type="EMBL" id="CAJOBF010000678">
    <property type="protein sequence ID" value="CAF3853171.1"/>
    <property type="molecule type" value="Genomic_DNA"/>
</dbReference>
<dbReference type="EMBL" id="CAJNOW010019801">
    <property type="protein sequence ID" value="CAF1675187.1"/>
    <property type="molecule type" value="Genomic_DNA"/>
</dbReference>
<dbReference type="Proteomes" id="UP000663887">
    <property type="component" value="Unassembled WGS sequence"/>
</dbReference>
<dbReference type="AlphaFoldDB" id="A0A816Y8B8"/>
<evidence type="ECO:0000313" key="13">
    <source>
        <dbReference type="Proteomes" id="UP000663866"/>
    </source>
</evidence>
<evidence type="ECO:0000256" key="2">
    <source>
        <dbReference type="ARBA" id="ARBA00022803"/>
    </source>
</evidence>
<dbReference type="Pfam" id="PF03496">
    <property type="entry name" value="ADPrib_exo_Tox"/>
    <property type="match status" value="1"/>
</dbReference>
<dbReference type="Proteomes" id="UP000681720">
    <property type="component" value="Unassembled WGS sequence"/>
</dbReference>
<dbReference type="Gene3D" id="1.25.40.10">
    <property type="entry name" value="Tetratricopeptide repeat domain"/>
    <property type="match status" value="2"/>
</dbReference>
<dbReference type="EMBL" id="CAJNRF010000514">
    <property type="protein sequence ID" value="CAF1965322.1"/>
    <property type="molecule type" value="Genomic_DNA"/>
</dbReference>
<dbReference type="Proteomes" id="UP000681967">
    <property type="component" value="Unassembled WGS sequence"/>
</dbReference>
<name>A0A816Y8B8_9BILA</name>
<organism evidence="8 14">
    <name type="scientific">Rotaria magnacalcarata</name>
    <dbReference type="NCBI Taxonomy" id="392030"/>
    <lineage>
        <taxon>Eukaryota</taxon>
        <taxon>Metazoa</taxon>
        <taxon>Spiralia</taxon>
        <taxon>Gnathifera</taxon>
        <taxon>Rotifera</taxon>
        <taxon>Eurotatoria</taxon>
        <taxon>Bdelloidea</taxon>
        <taxon>Philodinida</taxon>
        <taxon>Philodinidae</taxon>
        <taxon>Rotaria</taxon>
    </lineage>
</organism>
<dbReference type="Pfam" id="PF13424">
    <property type="entry name" value="TPR_12"/>
    <property type="match status" value="2"/>
</dbReference>
<comment type="caution">
    <text evidence="8">The sequence shown here is derived from an EMBL/GenBank/DDBJ whole genome shotgun (WGS) entry which is preliminary data.</text>
</comment>
<dbReference type="InterPro" id="IPR019734">
    <property type="entry name" value="TPR_rpt"/>
</dbReference>
<dbReference type="GO" id="GO:0005576">
    <property type="term" value="C:extracellular region"/>
    <property type="evidence" value="ECO:0007669"/>
    <property type="project" value="InterPro"/>
</dbReference>
<dbReference type="InterPro" id="IPR011990">
    <property type="entry name" value="TPR-like_helical_dom_sf"/>
</dbReference>
<dbReference type="Proteomes" id="UP000663866">
    <property type="component" value="Unassembled WGS sequence"/>
</dbReference>
<dbReference type="Gene3D" id="3.90.176.10">
    <property type="entry name" value="Toxin ADP-ribosyltransferase, Chain A, domain 1"/>
    <property type="match status" value="1"/>
</dbReference>
<sequence>MTAVKTKITAKLEKNLETFSLLWLDAQVNTTDENKNAQKQLRTIINHLEIFHDPDDCIKYIKSCSEQDRIVLIISGRLSKELVPRIHDLRQLSSVYIYCWDKKPYKRWTTEYSKIKSVHNQLDSLILQIKADQRDRGKLEEPMSINIYNAGSNVDKSTTELNGNFIHSLLLIDVLIRIPSNKADQQKLVEFCKDEYADNEHELEIISDFKRSYKSRKALWWYTRDTFVYKMLNKALRIQNTELLLLFRFVIRDIRQQLEKNQCKEPIQVYRYQTISTKELANLEKSIGQYISINSFFSTTSNREVAMNFFRNSTAVSDLHGILFLIKADPRVVKSKPFADIHSLSYFSNEFEVLFMVGSIFRLVSIRENHTYKIWNIKMELAGDDDNGSESLFNHLKKDYGGGEKEVDLQSLGDVLQFMGKDDEAEKIYTGLQECYSSDDIAFSNLCFSLGMVYKNRKDYDRSLKWLQTALERKIRADPSDFVYIAGLHCSFGNIYFEKKDYKEAMKCYDKSMNCYKLGNLTDHLNMASLYHGVARIYCAQKKYADAFNNFQRSMTIQERYLPANHSDMALNHSGIGDVYRGDGQCQRAMECYVKAFEIRKKSLPPQHQDIASSHRDIGLLFEDMTMWNKALEEYREAYNIYRQSSLKHQNLAEIENDIQRVSSKLK</sequence>
<keyword evidence="13" id="KW-1185">Reference proteome</keyword>
<dbReference type="EMBL" id="CAJNRG010014461">
    <property type="protein sequence ID" value="CAF2156035.1"/>
    <property type="molecule type" value="Genomic_DNA"/>
</dbReference>
<dbReference type="Proteomes" id="UP000663856">
    <property type="component" value="Unassembled WGS sequence"/>
</dbReference>
<dbReference type="Proteomes" id="UP000663842">
    <property type="component" value="Unassembled WGS sequence"/>
</dbReference>
<evidence type="ECO:0000256" key="1">
    <source>
        <dbReference type="ARBA" id="ARBA00022737"/>
    </source>
</evidence>
<dbReference type="SMART" id="SM00028">
    <property type="entry name" value="TPR"/>
    <property type="match status" value="5"/>
</dbReference>
<dbReference type="PROSITE" id="PS51996">
    <property type="entry name" value="TR_MART"/>
    <property type="match status" value="1"/>
</dbReference>
<evidence type="ECO:0000313" key="9">
    <source>
        <dbReference type="EMBL" id="CAF3832952.1"/>
    </source>
</evidence>
<protein>
    <recommendedName>
        <fullName evidence="4">ADP ribosyltransferase domain-containing protein</fullName>
    </recommendedName>
</protein>
<feature type="repeat" description="TPR" evidence="3">
    <location>
        <begin position="528"/>
        <end position="561"/>
    </location>
</feature>
<dbReference type="EMBL" id="CAJOBG010000585">
    <property type="protein sequence ID" value="CAF3832952.1"/>
    <property type="molecule type" value="Genomic_DNA"/>
</dbReference>
<dbReference type="EMBL" id="CAJNOV010013880">
    <property type="protein sequence ID" value="CAF1534507.1"/>
    <property type="molecule type" value="Genomic_DNA"/>
</dbReference>
<gene>
    <name evidence="12" type="ORF">BYL167_LOCUS12075</name>
    <name evidence="5" type="ORF">CJN711_LOCUS29268</name>
    <name evidence="11" type="ORF">GIL414_LOCUS8373</name>
    <name evidence="6" type="ORF">KQP761_LOCUS35198</name>
    <name evidence="9" type="ORF">OVN521_LOCUS5766</name>
    <name evidence="10" type="ORF">UXM345_LOCUS7945</name>
    <name evidence="7" type="ORF">WKI299_LOCUS3050</name>
    <name evidence="8" type="ORF">XDN619_LOCUS29572</name>
</gene>
<keyword evidence="1" id="KW-0677">Repeat</keyword>
<evidence type="ECO:0000313" key="7">
    <source>
        <dbReference type="EMBL" id="CAF1965322.1"/>
    </source>
</evidence>
<dbReference type="EMBL" id="CAJOBH010003913">
    <property type="protein sequence ID" value="CAF3970965.1"/>
    <property type="molecule type" value="Genomic_DNA"/>
</dbReference>
<evidence type="ECO:0000313" key="11">
    <source>
        <dbReference type="EMBL" id="CAF3937010.1"/>
    </source>
</evidence>
<accession>A0A816Y8B8</accession>
<dbReference type="Pfam" id="PF13181">
    <property type="entry name" value="TPR_8"/>
    <property type="match status" value="1"/>
</dbReference>
<evidence type="ECO:0000313" key="10">
    <source>
        <dbReference type="EMBL" id="CAF3853171.1"/>
    </source>
</evidence>
<dbReference type="PANTHER" id="PTHR45641:SF19">
    <property type="entry name" value="NEPHROCYSTIN-3"/>
    <property type="match status" value="1"/>
</dbReference>
<reference evidence="8" key="1">
    <citation type="submission" date="2021-02" db="EMBL/GenBank/DDBJ databases">
        <authorList>
            <person name="Nowell W R."/>
        </authorList>
    </citation>
    <scope>NUCLEOTIDE SEQUENCE</scope>
</reference>
<dbReference type="Proteomes" id="UP000663834">
    <property type="component" value="Unassembled WGS sequence"/>
</dbReference>
<evidence type="ECO:0000313" key="6">
    <source>
        <dbReference type="EMBL" id="CAF1675187.1"/>
    </source>
</evidence>
<dbReference type="PANTHER" id="PTHR45641">
    <property type="entry name" value="TETRATRICOPEPTIDE REPEAT PROTEIN (AFU_ORTHOLOGUE AFUA_6G03870)"/>
    <property type="match status" value="1"/>
</dbReference>
<dbReference type="SUPFAM" id="SSF81901">
    <property type="entry name" value="HCP-like"/>
    <property type="match status" value="1"/>
</dbReference>
<dbReference type="InterPro" id="IPR003540">
    <property type="entry name" value="ADP-ribosyltransferase"/>
</dbReference>
<dbReference type="Proteomes" id="UP000663855">
    <property type="component" value="Unassembled WGS sequence"/>
</dbReference>
<dbReference type="OrthoDB" id="1658288at2759"/>